<keyword evidence="1" id="KW-0732">Signal</keyword>
<evidence type="ECO:0008006" key="4">
    <source>
        <dbReference type="Google" id="ProtNLM"/>
    </source>
</evidence>
<keyword evidence="3" id="KW-1185">Reference proteome</keyword>
<protein>
    <recommendedName>
        <fullName evidence="4">Carboxypeptidase-like regulatory domain-containing protein</fullName>
    </recommendedName>
</protein>
<proteinExistence type="predicted"/>
<dbReference type="InterPro" id="IPR043741">
    <property type="entry name" value="DUF5686"/>
</dbReference>
<dbReference type="KEGG" id="fae:FAES_pFAES01011"/>
<dbReference type="eggNOG" id="COG4775">
    <property type="taxonomic scope" value="Bacteria"/>
</dbReference>
<evidence type="ECO:0000256" key="1">
    <source>
        <dbReference type="SAM" id="SignalP"/>
    </source>
</evidence>
<dbReference type="Proteomes" id="UP000011058">
    <property type="component" value="Plasmid pFAES01"/>
</dbReference>
<sequence>MKKNLLGLLLNWVCLSAWAQPTAPSSATITARITELGTSRPVPFVSGYMKRGRNGNTADENGLLSLPIKQLPDTLLLSEVGYEPITVPIGNPPTAPLTVEMRAVTGQLAEVVVTGYRDPGKALMKKVIANKRTNDPQRLTRWTRNNYLRTEVDIENLSANQKRKLLTTMLRVYQQYQNDSSARTSLPIFFREQYRKEYHTRSPQSDAAYLVSEQNLGLQTDELGPRLDRFNVPINPYDGIIAILKTSFVGPVSDIGLAVYQFDKPDTLIENGQYRYRLAFRPRSVTENGFVGTVLIEDGSYAIREVSMQTNAGANLNFIRSLGIEQTFLPIDDTERGTAWVMTRNALRYGFENGLGLLGLPTRIDSASRTVSIQSTSVYGNYQINPAGVTATNFALTEQTTPTAATFTDAYRLTPLTIRERAIYQAVDSLKNNRQFRNTTRMAAFITSGYWDVRNKVRFGPYSSLFSSNLTEGLRLRTGFWTMEGFDPRWCLWGYVAYGTLDRRFKETIGIKYVPNRSPYRKYELTLKNDYDALTNYDDVLDNDNLFTLALRKPIPVYQTFLQQIRFSHERDLSPLWSVKSYYSYGSMTPTFQFSYAPSDEVVNVADSSIARLNTLCNSEVGVTFRYARNERTIILNYDKLRLYTQYPIWQFHVAAGLPLYRNTYFDYWKLSTSLSQEMPAPLKGSFYYNLTGGVVLGTVPLLLLHIPRGNPNYVADKYAFYGMSPYEFAADRYVSLLTRYSLGGLILDRIPLINKLGLRERLTANLFWGSLTQTNRDFNKINAFRVTGSVPYAEAGVGVENILNLFSIDAIWRLNYLDGPGAARSTRFGIYTGLKLQF</sequence>
<reference evidence="2 3" key="1">
    <citation type="journal article" date="2012" name="J. Bacteriol.">
        <title>Genome Sequence of Fibrella aestuarina BUZ 2T, a Filamentous Marine Bacterium.</title>
        <authorList>
            <person name="Filippini M."/>
            <person name="Qi W."/>
            <person name="Blom J."/>
            <person name="Goesmann A."/>
            <person name="Smits T.H."/>
            <person name="Bagheri H.C."/>
        </authorList>
    </citation>
    <scope>NUCLEOTIDE SEQUENCE [LARGE SCALE GENOMIC DNA]</scope>
    <source>
        <strain evidence="3">BUZ 2T</strain>
        <plasmid evidence="2 3">pFAES01</plasmid>
    </source>
</reference>
<name>I0KHA2_9BACT</name>
<feature type="chain" id="PRO_5003631601" description="Carboxypeptidase-like regulatory domain-containing protein" evidence="1">
    <location>
        <begin position="20"/>
        <end position="839"/>
    </location>
</feature>
<organism evidence="2 3">
    <name type="scientific">Fibrella aestuarina BUZ 2</name>
    <dbReference type="NCBI Taxonomy" id="1166018"/>
    <lineage>
        <taxon>Bacteria</taxon>
        <taxon>Pseudomonadati</taxon>
        <taxon>Bacteroidota</taxon>
        <taxon>Cytophagia</taxon>
        <taxon>Cytophagales</taxon>
        <taxon>Spirosomataceae</taxon>
        <taxon>Fibrella</taxon>
    </lineage>
</organism>
<gene>
    <name evidence="2" type="ORF">FAES_pFAES01011</name>
</gene>
<dbReference type="Pfam" id="PF18939">
    <property type="entry name" value="DUF5686"/>
    <property type="match status" value="1"/>
</dbReference>
<geneLocation type="plasmid" evidence="2 3">
    <name>pFAES01</name>
</geneLocation>
<keyword evidence="2" id="KW-0614">Plasmid</keyword>
<feature type="signal peptide" evidence="1">
    <location>
        <begin position="1"/>
        <end position="19"/>
    </location>
</feature>
<evidence type="ECO:0000313" key="3">
    <source>
        <dbReference type="Proteomes" id="UP000011058"/>
    </source>
</evidence>
<accession>I0KHA2</accession>
<evidence type="ECO:0000313" key="2">
    <source>
        <dbReference type="EMBL" id="CCH03505.1"/>
    </source>
</evidence>
<dbReference type="EMBL" id="HE796684">
    <property type="protein sequence ID" value="CCH03505.1"/>
    <property type="molecule type" value="Genomic_DNA"/>
</dbReference>
<dbReference type="HOGENOM" id="CLU_015931_2_0_10"/>
<dbReference type="AlphaFoldDB" id="I0KHA2"/>